<name>A0ACC2TAV2_9FUNG</name>
<keyword evidence="2" id="KW-1185">Reference proteome</keyword>
<reference evidence="1" key="1">
    <citation type="submission" date="2022-04" db="EMBL/GenBank/DDBJ databases">
        <title>Genome of the entomopathogenic fungus Entomophthora muscae.</title>
        <authorList>
            <person name="Elya C."/>
            <person name="Lovett B.R."/>
            <person name="Lee E."/>
            <person name="Macias A.M."/>
            <person name="Hajek A.E."/>
            <person name="De Bivort B.L."/>
            <person name="Kasson M.T."/>
            <person name="De Fine Licht H.H."/>
            <person name="Stajich J.E."/>
        </authorList>
    </citation>
    <scope>NUCLEOTIDE SEQUENCE</scope>
    <source>
        <strain evidence="1">Berkeley</strain>
    </source>
</reference>
<sequence length="137" mass="15347">MRARNDVIFLSYAKILASIQDFGEKRIQSDVYKHGPILYRFVGVLLAVFPLGVNYYLALSNTANGYAYQTELKAMLEEWATQNTMHTVVLSAEMEQQEWATQEIRATGIPAGPTPSTMLTCILQMYVFTILVSLSGT</sequence>
<accession>A0ACC2TAV2</accession>
<dbReference type="EMBL" id="QTSX02003105">
    <property type="protein sequence ID" value="KAJ9071794.1"/>
    <property type="molecule type" value="Genomic_DNA"/>
</dbReference>
<organism evidence="1 2">
    <name type="scientific">Entomophthora muscae</name>
    <dbReference type="NCBI Taxonomy" id="34485"/>
    <lineage>
        <taxon>Eukaryota</taxon>
        <taxon>Fungi</taxon>
        <taxon>Fungi incertae sedis</taxon>
        <taxon>Zoopagomycota</taxon>
        <taxon>Entomophthoromycotina</taxon>
        <taxon>Entomophthoromycetes</taxon>
        <taxon>Entomophthorales</taxon>
        <taxon>Entomophthoraceae</taxon>
        <taxon>Entomophthora</taxon>
    </lineage>
</organism>
<gene>
    <name evidence="1" type="ORF">DSO57_1033517</name>
</gene>
<evidence type="ECO:0000313" key="2">
    <source>
        <dbReference type="Proteomes" id="UP001165960"/>
    </source>
</evidence>
<protein>
    <submittedName>
        <fullName evidence="1">Uncharacterized protein</fullName>
    </submittedName>
</protein>
<evidence type="ECO:0000313" key="1">
    <source>
        <dbReference type="EMBL" id="KAJ9071794.1"/>
    </source>
</evidence>
<proteinExistence type="predicted"/>
<dbReference type="Proteomes" id="UP001165960">
    <property type="component" value="Unassembled WGS sequence"/>
</dbReference>
<comment type="caution">
    <text evidence="1">The sequence shown here is derived from an EMBL/GenBank/DDBJ whole genome shotgun (WGS) entry which is preliminary data.</text>
</comment>